<feature type="domain" description="Teneurin-like YD-shell" evidence="2">
    <location>
        <begin position="25"/>
        <end position="119"/>
    </location>
</feature>
<dbReference type="Proteomes" id="UP001486626">
    <property type="component" value="Unassembled WGS sequence"/>
</dbReference>
<comment type="caution">
    <text evidence="3">The sequence shown here is derived from an EMBL/GenBank/DDBJ whole genome shotgun (WGS) entry which is preliminary data.</text>
</comment>
<protein>
    <submittedName>
        <fullName evidence="3">RHS domain-containing protein</fullName>
    </submittedName>
</protein>
<evidence type="ECO:0000256" key="1">
    <source>
        <dbReference type="ARBA" id="ARBA00022737"/>
    </source>
</evidence>
<accession>A0ABU9LDE3</accession>
<dbReference type="InterPro" id="IPR022385">
    <property type="entry name" value="Rhs_assc_core"/>
</dbReference>
<evidence type="ECO:0000313" key="4">
    <source>
        <dbReference type="Proteomes" id="UP001486626"/>
    </source>
</evidence>
<dbReference type="PANTHER" id="PTHR32305:SF15">
    <property type="entry name" value="PROTEIN RHSA-RELATED"/>
    <property type="match status" value="1"/>
</dbReference>
<dbReference type="Pfam" id="PF25023">
    <property type="entry name" value="TEN_YD-shell"/>
    <property type="match status" value="1"/>
</dbReference>
<name>A0ABU9LDE3_9XANT</name>
<dbReference type="PANTHER" id="PTHR32305">
    <property type="match status" value="1"/>
</dbReference>
<dbReference type="RefSeq" id="WP_342073767.1">
    <property type="nucleotide sequence ID" value="NZ_JAQJCQ010000010.1"/>
</dbReference>
<evidence type="ECO:0000313" key="3">
    <source>
        <dbReference type="EMBL" id="MEL4892300.1"/>
    </source>
</evidence>
<keyword evidence="4" id="KW-1185">Reference proteome</keyword>
<dbReference type="EMBL" id="JAQJCQ010000010">
    <property type="protein sequence ID" value="MEL4892300.1"/>
    <property type="molecule type" value="Genomic_DNA"/>
</dbReference>
<dbReference type="InterPro" id="IPR050708">
    <property type="entry name" value="T6SS_VgrG/RHS"/>
</dbReference>
<dbReference type="Gene3D" id="2.180.10.10">
    <property type="entry name" value="RHS repeat-associated core"/>
    <property type="match status" value="1"/>
</dbReference>
<evidence type="ECO:0000259" key="2">
    <source>
        <dbReference type="Pfam" id="PF25023"/>
    </source>
</evidence>
<gene>
    <name evidence="3" type="ORF">PIQ37_12760</name>
</gene>
<dbReference type="InterPro" id="IPR056823">
    <property type="entry name" value="TEN-like_YD-shell"/>
</dbReference>
<dbReference type="NCBIfam" id="TIGR03696">
    <property type="entry name" value="Rhs_assc_core"/>
    <property type="match status" value="1"/>
</dbReference>
<reference evidence="3 4" key="1">
    <citation type="journal article" date="2024" name="FEMS Microbiol. Lett.">
        <title>Xanthomonas protegens sp. nov., a novel rice seed-associated bacterium, provides in vivo protection against X. oryzae pv. oryzae, the bacterial leaf blight pathogen.</title>
        <authorList>
            <person name="Rana R."/>
            <person name="Sharma A."/>
            <person name="Madhavan V.N."/>
            <person name="Korpole S."/>
            <person name="Sonti R.V."/>
            <person name="Patel H.K."/>
            <person name="Patil P.B."/>
        </authorList>
    </citation>
    <scope>NUCLEOTIDE SEQUENCE [LARGE SCALE GENOMIC DNA]</scope>
    <source>
        <strain evidence="3 4">PPL118</strain>
    </source>
</reference>
<keyword evidence="1" id="KW-0677">Repeat</keyword>
<sequence length="319" mass="35047">MSWIGLLWVLVLALPVQALVETVEYFHTDALGTPIAVTDASGKLIETSEYEPYGKLLNRPVTDGPGFTGHVQDAATGLTYMQQRYYDPVIGRFLSVDPVAAIRDFVALFNRYKYSNDNPYRFSDPNGMCTGTHVCNEDGTAVSTSEYTTMAGTALMPKTITSSMVSSVGPEQASKKQIDTAVKDANSVGRTAKAAGDSRAVRAFNKLDGIEIDSSNWDVSTAQGGTVEQTSVAYVNFNSKSDRGSIVLSAARYFDGRSTFYRVFRFMHEVFHFDTEFDNQKITQLAAGCVGWNCQFERNVEAAARKTMNAGWDNNSKEN</sequence>
<organism evidence="3 4">
    <name type="scientific">Xanthomonas protegens</name>
    <dbReference type="NCBI Taxonomy" id="3380705"/>
    <lineage>
        <taxon>Bacteria</taxon>
        <taxon>Pseudomonadati</taxon>
        <taxon>Pseudomonadota</taxon>
        <taxon>Gammaproteobacteria</taxon>
        <taxon>Lysobacterales</taxon>
        <taxon>Lysobacteraceae</taxon>
        <taxon>Xanthomonas</taxon>
    </lineage>
</organism>
<proteinExistence type="predicted"/>